<keyword evidence="1" id="KW-0677">Repeat</keyword>
<dbReference type="Gene3D" id="1.25.40.20">
    <property type="entry name" value="Ankyrin repeat-containing domain"/>
    <property type="match status" value="2"/>
</dbReference>
<dbReference type="OrthoDB" id="341259at2759"/>
<feature type="non-terminal residue" evidence="4">
    <location>
        <position position="173"/>
    </location>
</feature>
<dbReference type="SUPFAM" id="SSF48403">
    <property type="entry name" value="Ankyrin repeat"/>
    <property type="match status" value="1"/>
</dbReference>
<proteinExistence type="predicted"/>
<evidence type="ECO:0000256" key="2">
    <source>
        <dbReference type="ARBA" id="ARBA00023043"/>
    </source>
</evidence>
<keyword evidence="5" id="KW-1185">Reference proteome</keyword>
<accession>A0A6A6DE19</accession>
<dbReference type="EMBL" id="ML994691">
    <property type="protein sequence ID" value="KAF2177253.1"/>
    <property type="molecule type" value="Genomic_DNA"/>
</dbReference>
<feature type="non-terminal residue" evidence="4">
    <location>
        <position position="1"/>
    </location>
</feature>
<reference evidence="4" key="1">
    <citation type="journal article" date="2020" name="Stud. Mycol.">
        <title>101 Dothideomycetes genomes: a test case for predicting lifestyles and emergence of pathogens.</title>
        <authorList>
            <person name="Haridas S."/>
            <person name="Albert R."/>
            <person name="Binder M."/>
            <person name="Bloem J."/>
            <person name="Labutti K."/>
            <person name="Salamov A."/>
            <person name="Andreopoulos B."/>
            <person name="Baker S."/>
            <person name="Barry K."/>
            <person name="Bills G."/>
            <person name="Bluhm B."/>
            <person name="Cannon C."/>
            <person name="Castanera R."/>
            <person name="Culley D."/>
            <person name="Daum C."/>
            <person name="Ezra D."/>
            <person name="Gonzalez J."/>
            <person name="Henrissat B."/>
            <person name="Kuo A."/>
            <person name="Liang C."/>
            <person name="Lipzen A."/>
            <person name="Lutzoni F."/>
            <person name="Magnuson J."/>
            <person name="Mondo S."/>
            <person name="Nolan M."/>
            <person name="Ohm R."/>
            <person name="Pangilinan J."/>
            <person name="Park H.-J."/>
            <person name="Ramirez L."/>
            <person name="Alfaro M."/>
            <person name="Sun H."/>
            <person name="Tritt A."/>
            <person name="Yoshinaga Y."/>
            <person name="Zwiers L.-H."/>
            <person name="Turgeon B."/>
            <person name="Goodwin S."/>
            <person name="Spatafora J."/>
            <person name="Crous P."/>
            <person name="Grigoriev I."/>
        </authorList>
    </citation>
    <scope>NUCLEOTIDE SEQUENCE</scope>
    <source>
        <strain evidence="4">CBS 207.26</strain>
    </source>
</reference>
<evidence type="ECO:0000256" key="3">
    <source>
        <dbReference type="PROSITE-ProRule" id="PRU00023"/>
    </source>
</evidence>
<protein>
    <submittedName>
        <fullName evidence="4">Ankyrin</fullName>
    </submittedName>
</protein>
<sequence length="173" mass="18274">VTATDGHGATPLHYAARSGLRAAAKVLLKHMCIIDAYDSRRRTPVFVAFENGNLDVAQLLLGFGAQVGLTDISQSNPLHIAAGKSDLQAVRILTAVTFQTGLYAAVDNESLTPLQRAAITGDMKTFQALLRLYMAHDHKADITGGGGLGNTMLHLAAMSGHEDLIALLLSRGA</sequence>
<dbReference type="Pfam" id="PF12796">
    <property type="entry name" value="Ank_2"/>
    <property type="match status" value="2"/>
</dbReference>
<dbReference type="PANTHER" id="PTHR24198">
    <property type="entry name" value="ANKYRIN REPEAT AND PROTEIN KINASE DOMAIN-CONTAINING PROTEIN"/>
    <property type="match status" value="1"/>
</dbReference>
<dbReference type="InterPro" id="IPR002110">
    <property type="entry name" value="Ankyrin_rpt"/>
</dbReference>
<evidence type="ECO:0000313" key="5">
    <source>
        <dbReference type="Proteomes" id="UP000800200"/>
    </source>
</evidence>
<dbReference type="Proteomes" id="UP000800200">
    <property type="component" value="Unassembled WGS sequence"/>
</dbReference>
<gene>
    <name evidence="4" type="ORF">K469DRAFT_521965</name>
</gene>
<feature type="repeat" description="ANK" evidence="3">
    <location>
        <begin position="148"/>
        <end position="173"/>
    </location>
</feature>
<name>A0A6A6DE19_9PEZI</name>
<dbReference type="InterPro" id="IPR036770">
    <property type="entry name" value="Ankyrin_rpt-contain_sf"/>
</dbReference>
<evidence type="ECO:0000256" key="1">
    <source>
        <dbReference type="ARBA" id="ARBA00022737"/>
    </source>
</evidence>
<dbReference type="PROSITE" id="PS50088">
    <property type="entry name" value="ANK_REPEAT"/>
    <property type="match status" value="3"/>
</dbReference>
<feature type="repeat" description="ANK" evidence="3">
    <location>
        <begin position="40"/>
        <end position="72"/>
    </location>
</feature>
<feature type="repeat" description="ANK" evidence="3">
    <location>
        <begin position="7"/>
        <end position="39"/>
    </location>
</feature>
<dbReference type="PROSITE" id="PS50297">
    <property type="entry name" value="ANK_REP_REGION"/>
    <property type="match status" value="3"/>
</dbReference>
<dbReference type="PANTHER" id="PTHR24198:SF165">
    <property type="entry name" value="ANKYRIN REPEAT-CONTAINING PROTEIN-RELATED"/>
    <property type="match status" value="1"/>
</dbReference>
<dbReference type="SMART" id="SM00248">
    <property type="entry name" value="ANK"/>
    <property type="match status" value="5"/>
</dbReference>
<dbReference type="PRINTS" id="PR01415">
    <property type="entry name" value="ANKYRIN"/>
</dbReference>
<evidence type="ECO:0000313" key="4">
    <source>
        <dbReference type="EMBL" id="KAF2177253.1"/>
    </source>
</evidence>
<keyword evidence="2 3" id="KW-0040">ANK repeat</keyword>
<dbReference type="AlphaFoldDB" id="A0A6A6DE19"/>
<organism evidence="4 5">
    <name type="scientific">Zopfia rhizophila CBS 207.26</name>
    <dbReference type="NCBI Taxonomy" id="1314779"/>
    <lineage>
        <taxon>Eukaryota</taxon>
        <taxon>Fungi</taxon>
        <taxon>Dikarya</taxon>
        <taxon>Ascomycota</taxon>
        <taxon>Pezizomycotina</taxon>
        <taxon>Dothideomycetes</taxon>
        <taxon>Dothideomycetes incertae sedis</taxon>
        <taxon>Zopfiaceae</taxon>
        <taxon>Zopfia</taxon>
    </lineage>
</organism>